<evidence type="ECO:0000256" key="6">
    <source>
        <dbReference type="ARBA" id="ARBA00023136"/>
    </source>
</evidence>
<dbReference type="PANTHER" id="PTHR30106">
    <property type="entry name" value="INNER MEMBRANE PROTEIN YEIH-RELATED"/>
    <property type="match status" value="1"/>
</dbReference>
<dbReference type="EMBL" id="JAFBEC010000004">
    <property type="protein sequence ID" value="MBM7632737.1"/>
    <property type="molecule type" value="Genomic_DNA"/>
</dbReference>
<comment type="caution">
    <text evidence="8">The sequence shown here is derived from an EMBL/GenBank/DDBJ whole genome shotgun (WGS) entry which is preliminary data.</text>
</comment>
<keyword evidence="4 7" id="KW-0812">Transmembrane</keyword>
<feature type="transmembrane region" description="Helical" evidence="7">
    <location>
        <begin position="115"/>
        <end position="134"/>
    </location>
</feature>
<evidence type="ECO:0000313" key="8">
    <source>
        <dbReference type="EMBL" id="MBM7632737.1"/>
    </source>
</evidence>
<evidence type="ECO:0000256" key="7">
    <source>
        <dbReference type="SAM" id="Phobius"/>
    </source>
</evidence>
<keyword evidence="3" id="KW-1003">Cell membrane</keyword>
<name>A0ABS2PBF1_9BACL</name>
<comment type="subcellular location">
    <subcellularLocation>
        <location evidence="1">Cell membrane</location>
        <topology evidence="1">Multi-pass membrane protein</topology>
    </subcellularLocation>
</comment>
<feature type="transmembrane region" description="Helical" evidence="7">
    <location>
        <begin position="54"/>
        <end position="75"/>
    </location>
</feature>
<evidence type="ECO:0000256" key="4">
    <source>
        <dbReference type="ARBA" id="ARBA00022692"/>
    </source>
</evidence>
<feature type="transmembrane region" description="Helical" evidence="7">
    <location>
        <begin position="298"/>
        <end position="321"/>
    </location>
</feature>
<dbReference type="PANTHER" id="PTHR30106:SF2">
    <property type="entry name" value="UPF0324 INNER MEMBRANE PROTEIN YEIH"/>
    <property type="match status" value="1"/>
</dbReference>
<feature type="transmembrane region" description="Helical" evidence="7">
    <location>
        <begin position="240"/>
        <end position="259"/>
    </location>
</feature>
<dbReference type="Pfam" id="PF03601">
    <property type="entry name" value="Cons_hypoth698"/>
    <property type="match status" value="1"/>
</dbReference>
<evidence type="ECO:0000256" key="5">
    <source>
        <dbReference type="ARBA" id="ARBA00022989"/>
    </source>
</evidence>
<evidence type="ECO:0000256" key="1">
    <source>
        <dbReference type="ARBA" id="ARBA00004651"/>
    </source>
</evidence>
<dbReference type="InterPro" id="IPR018383">
    <property type="entry name" value="UPF0324_pro"/>
</dbReference>
<reference evidence="8 9" key="1">
    <citation type="submission" date="2021-01" db="EMBL/GenBank/DDBJ databases">
        <title>Genomic Encyclopedia of Type Strains, Phase IV (KMG-IV): sequencing the most valuable type-strain genomes for metagenomic binning, comparative biology and taxonomic classification.</title>
        <authorList>
            <person name="Goeker M."/>
        </authorList>
    </citation>
    <scope>NUCLEOTIDE SEQUENCE [LARGE SCALE GENOMIC DNA]</scope>
    <source>
        <strain evidence="8 9">DSM 25540</strain>
    </source>
</reference>
<evidence type="ECO:0000313" key="9">
    <source>
        <dbReference type="Proteomes" id="UP000741863"/>
    </source>
</evidence>
<dbReference type="RefSeq" id="WP_204697086.1">
    <property type="nucleotide sequence ID" value="NZ_JAFBEC010000004.1"/>
</dbReference>
<protein>
    <submittedName>
        <fullName evidence="8">Integral membrane protein (TIGR00698 family)</fullName>
    </submittedName>
</protein>
<accession>A0ABS2PBF1</accession>
<feature type="transmembrane region" description="Helical" evidence="7">
    <location>
        <begin position="87"/>
        <end position="109"/>
    </location>
</feature>
<feature type="transmembrane region" description="Helical" evidence="7">
    <location>
        <begin position="205"/>
        <end position="228"/>
    </location>
</feature>
<organism evidence="8 9">
    <name type="scientific">Geomicrobium sediminis</name>
    <dbReference type="NCBI Taxonomy" id="1347788"/>
    <lineage>
        <taxon>Bacteria</taxon>
        <taxon>Bacillati</taxon>
        <taxon>Bacillota</taxon>
        <taxon>Bacilli</taxon>
        <taxon>Bacillales</taxon>
        <taxon>Geomicrobium</taxon>
    </lineage>
</organism>
<keyword evidence="9" id="KW-1185">Reference proteome</keyword>
<comment type="similarity">
    <text evidence="2">Belongs to the UPF0324 family.</text>
</comment>
<keyword evidence="5 7" id="KW-1133">Transmembrane helix</keyword>
<sequence length="323" mass="34458">MNLLPGILLTLFIIIVAKLLTVLPLFTTLGPLVLAIIIGMIIKQSIGTPANAEHGILFSTKTLLRVGIVLLGLRLQFNDLFSMGVDLLLYAAATVIFGIGLVVLIGHLFRSSPTPTFLIGAGTGICGASAVAAVGTQLRVKQQDIAIAVAVISITGTLFTLIFTVMYPYLQWTDEQFGLFVGGVLHEIGHVTAASSVASDVAMDAALLIKLTRVLLLVPVVIIIAFVYKQKDSNASSTPLPFPWFIIGFLLMSVLVTYGNLPEGIVNPLVQLAYVFIGMAMAGLGLQIKLSAIDPRSFTLLLICILASLLLSGFGMLYVTWFL</sequence>
<gene>
    <name evidence="8" type="ORF">JOD17_001831</name>
</gene>
<dbReference type="Proteomes" id="UP000741863">
    <property type="component" value="Unassembled WGS sequence"/>
</dbReference>
<feature type="transmembrane region" description="Helical" evidence="7">
    <location>
        <begin position="12"/>
        <end position="42"/>
    </location>
</feature>
<evidence type="ECO:0000256" key="2">
    <source>
        <dbReference type="ARBA" id="ARBA00007977"/>
    </source>
</evidence>
<evidence type="ECO:0000256" key="3">
    <source>
        <dbReference type="ARBA" id="ARBA00022475"/>
    </source>
</evidence>
<feature type="transmembrane region" description="Helical" evidence="7">
    <location>
        <begin position="265"/>
        <end position="286"/>
    </location>
</feature>
<proteinExistence type="inferred from homology"/>
<feature type="transmembrane region" description="Helical" evidence="7">
    <location>
        <begin position="146"/>
        <end position="170"/>
    </location>
</feature>
<keyword evidence="6 7" id="KW-0472">Membrane</keyword>